<keyword evidence="3 6" id="KW-0812">Transmembrane</keyword>
<keyword evidence="5 6" id="KW-0472">Membrane</keyword>
<evidence type="ECO:0000313" key="7">
    <source>
        <dbReference type="EMBL" id="NBC40682.1"/>
    </source>
</evidence>
<proteinExistence type="predicted"/>
<keyword evidence="8" id="KW-1185">Reference proteome</keyword>
<feature type="transmembrane region" description="Helical" evidence="6">
    <location>
        <begin position="101"/>
        <end position="120"/>
    </location>
</feature>
<dbReference type="Proteomes" id="UP000537825">
    <property type="component" value="Unassembled WGS sequence"/>
</dbReference>
<dbReference type="CDD" id="cd06580">
    <property type="entry name" value="TM_PBP1_transp_TpRbsC_like"/>
    <property type="match status" value="1"/>
</dbReference>
<sequence>MGERTRQVLPSVLSVLLALAVCWFLIAITRDVDTATRAYLQMLWGGVGNWPAFLDGGSATTVLRPLGEAAMKAALLTLTGLSVAVAFKVGLFNIGAQGQMIWGALAAALVGAHVSLPGLLHVPLALIAAALAGAAWASIAGVLKLKRGVHEVISTIMLNWVAVSLVDNWLVIGPLRAVAEGASSITGTAEILPSAQLPRLLGDSSRLNLGFPLALAAAFGVWVWLTRSRSGYETRAVGLTPEAARAAGIPTLWRAGGAMALAGALAGLAGAVLVLGTEGRYPGSLGAPYGFDGIAIALIGNNHPLGAALSAAVFGVLRAGGTRMQLLGVHKSFPELIQGFALLFVAGRMVWLALLARRQKRAQAQGPAQAGAEVPRV</sequence>
<comment type="caution">
    <text evidence="7">The sequence shown here is derived from an EMBL/GenBank/DDBJ whole genome shotgun (WGS) entry which is preliminary data.</text>
</comment>
<evidence type="ECO:0000256" key="5">
    <source>
        <dbReference type="ARBA" id="ARBA00023136"/>
    </source>
</evidence>
<feature type="transmembrane region" description="Helical" evidence="6">
    <location>
        <begin position="73"/>
        <end position="94"/>
    </location>
</feature>
<dbReference type="AlphaFoldDB" id="A0A7X5BTZ2"/>
<evidence type="ECO:0000256" key="2">
    <source>
        <dbReference type="ARBA" id="ARBA00022475"/>
    </source>
</evidence>
<dbReference type="EMBL" id="JAAAPK010000003">
    <property type="protein sequence ID" value="NBC40682.1"/>
    <property type="molecule type" value="Genomic_DNA"/>
</dbReference>
<reference evidence="7 8" key="1">
    <citation type="submission" date="2020-01" db="EMBL/GenBank/DDBJ databases">
        <title>The draft genome sequence of Corallococcus exiguus DSM 14696.</title>
        <authorList>
            <person name="Zhang X."/>
            <person name="Zhu H."/>
        </authorList>
    </citation>
    <scope>NUCLEOTIDE SEQUENCE [LARGE SCALE GENOMIC DNA]</scope>
    <source>
        <strain evidence="7 8">DSM 14696</strain>
    </source>
</reference>
<dbReference type="GO" id="GO:0005886">
    <property type="term" value="C:plasma membrane"/>
    <property type="evidence" value="ECO:0007669"/>
    <property type="project" value="UniProtKB-SubCell"/>
</dbReference>
<evidence type="ECO:0000256" key="6">
    <source>
        <dbReference type="SAM" id="Phobius"/>
    </source>
</evidence>
<evidence type="ECO:0000256" key="4">
    <source>
        <dbReference type="ARBA" id="ARBA00022989"/>
    </source>
</evidence>
<feature type="transmembrane region" description="Helical" evidence="6">
    <location>
        <begin position="12"/>
        <end position="29"/>
    </location>
</feature>
<dbReference type="InterPro" id="IPR001851">
    <property type="entry name" value="ABC_transp_permease"/>
</dbReference>
<feature type="transmembrane region" description="Helical" evidence="6">
    <location>
        <begin position="336"/>
        <end position="356"/>
    </location>
</feature>
<evidence type="ECO:0000313" key="8">
    <source>
        <dbReference type="Proteomes" id="UP000537825"/>
    </source>
</evidence>
<gene>
    <name evidence="7" type="ORF">GTZ93_12670</name>
</gene>
<feature type="transmembrane region" description="Helical" evidence="6">
    <location>
        <begin position="152"/>
        <end position="172"/>
    </location>
</feature>
<protein>
    <submittedName>
        <fullName evidence="7">ABC transporter permease</fullName>
    </submittedName>
</protein>
<dbReference type="GO" id="GO:0022857">
    <property type="term" value="F:transmembrane transporter activity"/>
    <property type="evidence" value="ECO:0007669"/>
    <property type="project" value="InterPro"/>
</dbReference>
<dbReference type="PANTHER" id="PTHR47089:SF1">
    <property type="entry name" value="GUANOSINE ABC TRANSPORTER PERMEASE PROTEIN NUPP"/>
    <property type="match status" value="1"/>
</dbReference>
<organism evidence="7 8">
    <name type="scientific">Corallococcus exiguus</name>
    <dbReference type="NCBI Taxonomy" id="83462"/>
    <lineage>
        <taxon>Bacteria</taxon>
        <taxon>Pseudomonadati</taxon>
        <taxon>Myxococcota</taxon>
        <taxon>Myxococcia</taxon>
        <taxon>Myxococcales</taxon>
        <taxon>Cystobacterineae</taxon>
        <taxon>Myxococcaceae</taxon>
        <taxon>Corallococcus</taxon>
    </lineage>
</organism>
<keyword evidence="2" id="KW-1003">Cell membrane</keyword>
<evidence type="ECO:0000256" key="3">
    <source>
        <dbReference type="ARBA" id="ARBA00022692"/>
    </source>
</evidence>
<feature type="transmembrane region" description="Helical" evidence="6">
    <location>
        <begin position="255"/>
        <end position="275"/>
    </location>
</feature>
<name>A0A7X5BTZ2_9BACT</name>
<dbReference type="PANTHER" id="PTHR47089">
    <property type="entry name" value="ABC TRANSPORTER, PERMEASE PROTEIN"/>
    <property type="match status" value="1"/>
</dbReference>
<dbReference type="Pfam" id="PF02653">
    <property type="entry name" value="BPD_transp_2"/>
    <property type="match status" value="1"/>
</dbReference>
<feature type="transmembrane region" description="Helical" evidence="6">
    <location>
        <begin position="207"/>
        <end position="225"/>
    </location>
</feature>
<accession>A0A7X5BTZ2</accession>
<keyword evidence="4 6" id="KW-1133">Transmembrane helix</keyword>
<feature type="transmembrane region" description="Helical" evidence="6">
    <location>
        <begin position="126"/>
        <end position="145"/>
    </location>
</feature>
<dbReference type="RefSeq" id="WP_126935840.1">
    <property type="nucleotide sequence ID" value="NZ_CBCSLE010000069.1"/>
</dbReference>
<comment type="subcellular location">
    <subcellularLocation>
        <location evidence="1">Cell membrane</location>
        <topology evidence="1">Multi-pass membrane protein</topology>
    </subcellularLocation>
</comment>
<evidence type="ECO:0000256" key="1">
    <source>
        <dbReference type="ARBA" id="ARBA00004651"/>
    </source>
</evidence>